<dbReference type="EMBL" id="MEWS01000011">
    <property type="protein sequence ID" value="OGC82693.1"/>
    <property type="molecule type" value="Genomic_DNA"/>
</dbReference>
<gene>
    <name evidence="1" type="ORF">A2788_01655</name>
</gene>
<comment type="caution">
    <text evidence="1">The sequence shown here is derived from an EMBL/GenBank/DDBJ whole genome shotgun (WGS) entry which is preliminary data.</text>
</comment>
<evidence type="ECO:0000313" key="1">
    <source>
        <dbReference type="EMBL" id="OGC82693.1"/>
    </source>
</evidence>
<evidence type="ECO:0000313" key="2">
    <source>
        <dbReference type="Proteomes" id="UP000177521"/>
    </source>
</evidence>
<accession>A0A1F4XNL7</accession>
<evidence type="ECO:0008006" key="3">
    <source>
        <dbReference type="Google" id="ProtNLM"/>
    </source>
</evidence>
<protein>
    <recommendedName>
        <fullName evidence="3">HNH nuclease domain-containing protein</fullName>
    </recommendedName>
</protein>
<organism evidence="1 2">
    <name type="scientific">Candidatus Abawacabacteria bacterium RIFCSPHIGHO2_01_FULL_46_8</name>
    <dbReference type="NCBI Taxonomy" id="1817815"/>
    <lineage>
        <taxon>Bacteria</taxon>
        <taxon>Candidatus Abawacaibacteriota</taxon>
    </lineage>
</organism>
<dbReference type="AlphaFoldDB" id="A0A1F4XNL7"/>
<sequence>MSTPSVIPASAKGLVSPRQNQNINYKKEIASFAADKAAINQLHQQFSEYGKNAREWLRKCALLLPEIAAKQVWRRKGFSSIYEYAAKLAGMSRSSVDDALWILEKIADKPALKQVAEERGINCVRPVATIATPETAQFWADKVQAMSKHTLATYVHDYRLESRPGPESKPVKVNISLKLNPDLAKRLEKLKTAGDIEALMERFLDQMENEAEEQAHGLPNQSVSLPADNKKFIAKAKVATNKKLTSTPATKPQPVFTSSRYIPAAIRHYVINKYHGCCAYQTCKHPYKILHHTQRFALEQVHDPDRLMPLCKQHERIIHQGLIKNEEKQPEQWRLLEEAEQGGAKYEVDKLVMSRRLAAQR</sequence>
<reference evidence="1 2" key="1">
    <citation type="journal article" date="2016" name="Nat. Commun.">
        <title>Thousands of microbial genomes shed light on interconnected biogeochemical processes in an aquifer system.</title>
        <authorList>
            <person name="Anantharaman K."/>
            <person name="Brown C.T."/>
            <person name="Hug L.A."/>
            <person name="Sharon I."/>
            <person name="Castelle C.J."/>
            <person name="Probst A.J."/>
            <person name="Thomas B.C."/>
            <person name="Singh A."/>
            <person name="Wilkins M.J."/>
            <person name="Karaoz U."/>
            <person name="Brodie E.L."/>
            <person name="Williams K.H."/>
            <person name="Hubbard S.S."/>
            <person name="Banfield J.F."/>
        </authorList>
    </citation>
    <scope>NUCLEOTIDE SEQUENCE [LARGE SCALE GENOMIC DNA]</scope>
</reference>
<proteinExistence type="predicted"/>
<dbReference type="Proteomes" id="UP000177521">
    <property type="component" value="Unassembled WGS sequence"/>
</dbReference>
<name>A0A1F4XNL7_9BACT</name>